<evidence type="ECO:0000256" key="5">
    <source>
        <dbReference type="ARBA" id="ARBA00023136"/>
    </source>
</evidence>
<feature type="transmembrane region" description="Helical" evidence="6">
    <location>
        <begin position="333"/>
        <end position="354"/>
    </location>
</feature>
<reference evidence="7 8" key="1">
    <citation type="journal article" date="2019" name="bioRxiv">
        <title>Bacteria contribute to plant secondary compound degradation in a generalist herbivore system.</title>
        <authorList>
            <person name="Francoeur C.B."/>
            <person name="Khadempour L."/>
            <person name="Moreira-Soto R.D."/>
            <person name="Gotting K."/>
            <person name="Book A.J."/>
            <person name="Pinto-Tomas A.A."/>
            <person name="Keefover-Ring K."/>
            <person name="Currie C.R."/>
        </authorList>
    </citation>
    <scope>NUCLEOTIDE SEQUENCE [LARGE SCALE GENOMIC DNA]</scope>
    <source>
        <strain evidence="7">Acro-835</strain>
    </source>
</reference>
<dbReference type="InterPro" id="IPR002797">
    <property type="entry name" value="Polysacc_synth"/>
</dbReference>
<keyword evidence="3 6" id="KW-0812">Transmembrane</keyword>
<dbReference type="Pfam" id="PF01943">
    <property type="entry name" value="Polysacc_synt"/>
    <property type="match status" value="1"/>
</dbReference>
<keyword evidence="8" id="KW-1185">Reference proteome</keyword>
<dbReference type="RefSeq" id="WP_167012589.1">
    <property type="nucleotide sequence ID" value="NZ_VWXF01000001.1"/>
</dbReference>
<dbReference type="InterPro" id="IPR050833">
    <property type="entry name" value="Poly_Biosynth_Transport"/>
</dbReference>
<proteinExistence type="predicted"/>
<name>A0ABX0R941_9GAMM</name>
<evidence type="ECO:0000256" key="3">
    <source>
        <dbReference type="ARBA" id="ARBA00022692"/>
    </source>
</evidence>
<feature type="transmembrane region" description="Helical" evidence="6">
    <location>
        <begin position="43"/>
        <end position="64"/>
    </location>
</feature>
<evidence type="ECO:0000256" key="6">
    <source>
        <dbReference type="SAM" id="Phobius"/>
    </source>
</evidence>
<feature type="transmembrane region" description="Helical" evidence="6">
    <location>
        <begin position="294"/>
        <end position="313"/>
    </location>
</feature>
<dbReference type="Proteomes" id="UP001515683">
    <property type="component" value="Unassembled WGS sequence"/>
</dbReference>
<feature type="transmembrane region" description="Helical" evidence="6">
    <location>
        <begin position="149"/>
        <end position="167"/>
    </location>
</feature>
<evidence type="ECO:0000256" key="2">
    <source>
        <dbReference type="ARBA" id="ARBA00022475"/>
    </source>
</evidence>
<dbReference type="EMBL" id="VWXF01000001">
    <property type="protein sequence ID" value="NIF20658.1"/>
    <property type="molecule type" value="Genomic_DNA"/>
</dbReference>
<evidence type="ECO:0000313" key="8">
    <source>
        <dbReference type="Proteomes" id="UP001515683"/>
    </source>
</evidence>
<dbReference type="PANTHER" id="PTHR30250">
    <property type="entry name" value="PST FAMILY PREDICTED COLANIC ACID TRANSPORTER"/>
    <property type="match status" value="1"/>
</dbReference>
<feature type="transmembrane region" description="Helical" evidence="6">
    <location>
        <begin position="390"/>
        <end position="409"/>
    </location>
</feature>
<evidence type="ECO:0000256" key="4">
    <source>
        <dbReference type="ARBA" id="ARBA00022989"/>
    </source>
</evidence>
<evidence type="ECO:0000256" key="1">
    <source>
        <dbReference type="ARBA" id="ARBA00004651"/>
    </source>
</evidence>
<comment type="caution">
    <text evidence="7">The sequence shown here is derived from an EMBL/GenBank/DDBJ whole genome shotgun (WGS) entry which is preliminary data.</text>
</comment>
<gene>
    <name evidence="7" type="ORF">F3J40_03390</name>
</gene>
<keyword evidence="5 6" id="KW-0472">Membrane</keyword>
<keyword evidence="4 6" id="KW-1133">Transmembrane helix</keyword>
<accession>A0ABX0R941</accession>
<protein>
    <submittedName>
        <fullName evidence="7">Flippase</fullName>
    </submittedName>
</protein>
<organism evidence="7 8">
    <name type="scientific">Candidatus Pantoea multigeneris</name>
    <dbReference type="NCBI Taxonomy" id="2608357"/>
    <lineage>
        <taxon>Bacteria</taxon>
        <taxon>Pseudomonadati</taxon>
        <taxon>Pseudomonadota</taxon>
        <taxon>Gammaproteobacteria</taxon>
        <taxon>Enterobacterales</taxon>
        <taxon>Erwiniaceae</taxon>
        <taxon>Pantoea</taxon>
    </lineage>
</organism>
<feature type="transmembrane region" description="Helical" evidence="6">
    <location>
        <begin position="116"/>
        <end position="137"/>
    </location>
</feature>
<dbReference type="CDD" id="cd13128">
    <property type="entry name" value="MATE_Wzx_like"/>
    <property type="match status" value="1"/>
</dbReference>
<keyword evidence="2" id="KW-1003">Cell membrane</keyword>
<feature type="transmembrane region" description="Helical" evidence="6">
    <location>
        <begin position="173"/>
        <end position="196"/>
    </location>
</feature>
<feature type="transmembrane region" description="Helical" evidence="6">
    <location>
        <begin position="9"/>
        <end position="31"/>
    </location>
</feature>
<feature type="transmembrane region" description="Helical" evidence="6">
    <location>
        <begin position="85"/>
        <end position="110"/>
    </location>
</feature>
<dbReference type="PANTHER" id="PTHR30250:SF11">
    <property type="entry name" value="O-ANTIGEN TRANSPORTER-RELATED"/>
    <property type="match status" value="1"/>
</dbReference>
<comment type="subcellular location">
    <subcellularLocation>
        <location evidence="1">Cell membrane</location>
        <topology evidence="1">Multi-pass membrane protein</topology>
    </subcellularLocation>
</comment>
<sequence length="436" mass="48200">MAKVLDKALVINILSLLAYRGASFLFPLATLPYLARTLGVEHMGVLALALACVLYCSTISDWGFNVYTTKDIAHHREDKPRVTQIFWSTFNAKLLLMLVTSGSVLAATWFNPAWHGLFWIILANCTALLGSLFSFGWLMQGYEKLGKTAMISTFGNFCAIPLTFLLVKSPGDTWLAALIPGLVSLISSAITLKYVVEMKVVGRYRLEPREIWQRLTDSVDVFVAIAGANLFNSVNVLLLATFTSSYMTGIYNGADRLRKAANSVPEQIGSAFFPRVSFLFSRDKAAAIAATRKSLLFSFLLSLGIVIFTFFFADDVVRILLGPAFLPSADVLRVFVLCFLFGNIAYPAGLQILIPHGLRRERMFTMLGAGVINIPICSVLAWKYGAIGAAWSMVIAELLVCIGIFSIMARHGILREYLRRPEMSTVRRSEEGIESR</sequence>
<evidence type="ECO:0000313" key="7">
    <source>
        <dbReference type="EMBL" id="NIF20658.1"/>
    </source>
</evidence>
<feature type="transmembrane region" description="Helical" evidence="6">
    <location>
        <begin position="366"/>
        <end position="384"/>
    </location>
</feature>